<dbReference type="EMBL" id="SZPX01000008">
    <property type="protein sequence ID" value="TKI68437.1"/>
    <property type="molecule type" value="Genomic_DNA"/>
</dbReference>
<dbReference type="InterPro" id="IPR009387">
    <property type="entry name" value="HigB-2"/>
</dbReference>
<evidence type="ECO:0008006" key="3">
    <source>
        <dbReference type="Google" id="ProtNLM"/>
    </source>
</evidence>
<comment type="caution">
    <text evidence="1">The sequence shown here is derived from an EMBL/GenBank/DDBJ whole genome shotgun (WGS) entry which is preliminary data.</text>
</comment>
<proteinExistence type="predicted"/>
<evidence type="ECO:0000313" key="2">
    <source>
        <dbReference type="Proteomes" id="UP000309561"/>
    </source>
</evidence>
<dbReference type="OrthoDB" id="197283at2"/>
<dbReference type="Proteomes" id="UP000309561">
    <property type="component" value="Unassembled WGS sequence"/>
</dbReference>
<organism evidence="1 2">
    <name type="scientific">Sulfurimonas crateris</name>
    <dbReference type="NCBI Taxonomy" id="2574727"/>
    <lineage>
        <taxon>Bacteria</taxon>
        <taxon>Pseudomonadati</taxon>
        <taxon>Campylobacterota</taxon>
        <taxon>Epsilonproteobacteria</taxon>
        <taxon>Campylobacterales</taxon>
        <taxon>Sulfurimonadaceae</taxon>
        <taxon>Sulfurimonas</taxon>
    </lineage>
</organism>
<gene>
    <name evidence="1" type="ORF">FCU45_10515</name>
</gene>
<accession>A0A4U2Z2S4</accession>
<sequence length="109" mass="12457">MNLIIEYSDNFLKEAKPLSKKFKLLKSDLRTAVDEIESSKDFGVHLGFNLFKKRVKNSSIPTGKSGGFRIIICQQLEEKIVLISIFSKTDKENLSDDELSMALKKFLEQ</sequence>
<evidence type="ECO:0000313" key="1">
    <source>
        <dbReference type="EMBL" id="TKI68437.1"/>
    </source>
</evidence>
<keyword evidence="2" id="KW-1185">Reference proteome</keyword>
<dbReference type="Pfam" id="PF06296">
    <property type="entry name" value="RelE"/>
    <property type="match status" value="1"/>
</dbReference>
<name>A0A4U2Z2S4_9BACT</name>
<protein>
    <recommendedName>
        <fullName evidence="3">Type II toxin-antitoxin system RelE/ParE family toxin</fullName>
    </recommendedName>
</protein>
<dbReference type="AlphaFoldDB" id="A0A4U2Z2S4"/>
<reference evidence="1 2" key="1">
    <citation type="submission" date="2019-04" db="EMBL/GenBank/DDBJ databases">
        <title>Sulfurimonas crateris sp. nov. a facultative anaerobic sulfur-oxidizing chemolithautotrophic bacterium isolated from a terrestrial mud vulcano.</title>
        <authorList>
            <person name="Ratnikova N.M."/>
            <person name="Slobodkin A.I."/>
            <person name="Merkel A.Y."/>
            <person name="Novikov A."/>
            <person name="Bonch-Osmolovskaya E.A."/>
            <person name="Slobodkina G.B."/>
        </authorList>
    </citation>
    <scope>NUCLEOTIDE SEQUENCE [LARGE SCALE GENOMIC DNA]</scope>
    <source>
        <strain evidence="1 2">SN118</strain>
    </source>
</reference>